<comment type="caution">
    <text evidence="1">The sequence shown here is derived from an EMBL/GenBank/DDBJ whole genome shotgun (WGS) entry which is preliminary data.</text>
</comment>
<reference evidence="1 2" key="1">
    <citation type="submission" date="2023-02" db="EMBL/GenBank/DDBJ databases">
        <title>LHISI_Scaffold_Assembly.</title>
        <authorList>
            <person name="Stuart O.P."/>
            <person name="Cleave R."/>
            <person name="Magrath M.J.L."/>
            <person name="Mikheyev A.S."/>
        </authorList>
    </citation>
    <scope>NUCLEOTIDE SEQUENCE [LARGE SCALE GENOMIC DNA]</scope>
    <source>
        <strain evidence="1">Daus_M_001</strain>
        <tissue evidence="1">Leg muscle</tissue>
    </source>
</reference>
<evidence type="ECO:0000313" key="2">
    <source>
        <dbReference type="Proteomes" id="UP001159363"/>
    </source>
</evidence>
<dbReference type="Proteomes" id="UP001159363">
    <property type="component" value="Chromosome 1"/>
</dbReference>
<proteinExistence type="predicted"/>
<organism evidence="1 2">
    <name type="scientific">Dryococelus australis</name>
    <dbReference type="NCBI Taxonomy" id="614101"/>
    <lineage>
        <taxon>Eukaryota</taxon>
        <taxon>Metazoa</taxon>
        <taxon>Ecdysozoa</taxon>
        <taxon>Arthropoda</taxon>
        <taxon>Hexapoda</taxon>
        <taxon>Insecta</taxon>
        <taxon>Pterygota</taxon>
        <taxon>Neoptera</taxon>
        <taxon>Polyneoptera</taxon>
        <taxon>Phasmatodea</taxon>
        <taxon>Verophasmatodea</taxon>
        <taxon>Anareolatae</taxon>
        <taxon>Phasmatidae</taxon>
        <taxon>Eurycanthinae</taxon>
        <taxon>Dryococelus</taxon>
    </lineage>
</organism>
<name>A0ABQ9IEP6_9NEOP</name>
<gene>
    <name evidence="1" type="ORF">PR048_000470</name>
</gene>
<protein>
    <submittedName>
        <fullName evidence="1">Uncharacterized protein</fullName>
    </submittedName>
</protein>
<accession>A0ABQ9IEP6</accession>
<dbReference type="EMBL" id="JARBHB010000001">
    <property type="protein sequence ID" value="KAJ8895145.1"/>
    <property type="molecule type" value="Genomic_DNA"/>
</dbReference>
<evidence type="ECO:0000313" key="1">
    <source>
        <dbReference type="EMBL" id="KAJ8895145.1"/>
    </source>
</evidence>
<keyword evidence="2" id="KW-1185">Reference proteome</keyword>
<sequence>MGPSNVLAEVPRTQFPILLASLAPEPTSPTGPSEYLAEQLFRHRCCFCEKIFTKNYNSRRYEITASTKSHFRAMKYCDNEHIAHGINIPHNNRIFQHNTASFHPASEILKLFEEQATSRTAVGWCVVDLGCGSSVKVHVHGQLFLANKLSKDFLRYVNVDRLVAQVVMLGSDGKNLPRARSCPGMSSGAGLINIVVLKLTHFDVSEEEEKRKQRTCWVTEWINRYRTLGTFTNNIKEKQIEEAQPYRNFTMMSAVQVLFLFVRIGPNIATRDVSKRKVIYVHERGLVPQRFFSNMCMDTKTTTVVDAEYRFTYVDVGCNERISESGVFAKWSLHNALESRSVQLPPPIPLTGRRCPVPLYFIADYAFAMRLVLQKPINISLCTTDYVGLSICVLYNFLLSNDSCSKYICNVPVDTGNADGSGPHPPLDRACCSVLEPQTPPLPTPPNNCTFQHGAYTSPSQDQKAFFSVDYPYLQRALSFKATHYPLPIRYPSDTFFGYLGNWPIPKGPALRPQSAASAMNRSLLQG</sequence>